<reference evidence="2" key="1">
    <citation type="submission" date="2020-02" db="EMBL/GenBank/DDBJ databases">
        <authorList>
            <person name="Meier V. D."/>
        </authorList>
    </citation>
    <scope>NUCLEOTIDE SEQUENCE</scope>
    <source>
        <strain evidence="2">AVDCRST_MAG65</strain>
    </source>
</reference>
<dbReference type="InterPro" id="IPR052020">
    <property type="entry name" value="Cyclic_di-GMP/3'3'-cGAMP_PDE"/>
</dbReference>
<gene>
    <name evidence="2" type="ORF">AVDCRST_MAG65-1861</name>
</gene>
<dbReference type="Pfam" id="PF13487">
    <property type="entry name" value="HD_5"/>
    <property type="match status" value="2"/>
</dbReference>
<evidence type="ECO:0000259" key="1">
    <source>
        <dbReference type="PROSITE" id="PS51832"/>
    </source>
</evidence>
<feature type="domain" description="HD-GYP" evidence="1">
    <location>
        <begin position="249"/>
        <end position="443"/>
    </location>
</feature>
<accession>A0A6J4S9T5</accession>
<dbReference type="GO" id="GO:0016787">
    <property type="term" value="F:hydrolase activity"/>
    <property type="evidence" value="ECO:0007669"/>
    <property type="project" value="UniProtKB-KW"/>
</dbReference>
<keyword evidence="2" id="KW-0378">Hydrolase</keyword>
<sequence length="443" mass="47548">MIGALSYALDITEGQPMGHAARSCLIGMRIAEAIGLPEAASRSLFYALLMKDVGCSSNAARLSALFDGDDLAIKHDFKLADSESLIEMARYTARHAASDRGALARARRFAAIAARTEANTRRLIEIRCERGAEIARMVGLDEAAAEAIGCLDEHWNGGGHPLGLRGDGIPLLGRILCLAQTVEVFYSARGHAVAYEVAAARSGTWFDPALVDALSSFRGEAGFWLRVAGPDPAREVAREDPGAPDLPGDDSGLDLIAEGFARVIDAKTPYTARHSEGVARIAVGIATELGFDACELSDLRRAALLHDIGKLGVSNRILDKPGRLDDEEWKAVRRHPEFTLRILERVPVFESLAELAANHHERMDGRGYHRGLLAGELPLAHRVLVVADVFEALTATRPYRAGMPVEKALDIVHGDIGTAFCPEAAAGLDAWLDRAGDGWALAA</sequence>
<dbReference type="NCBIfam" id="TIGR00277">
    <property type="entry name" value="HDIG"/>
    <property type="match status" value="1"/>
</dbReference>
<dbReference type="PROSITE" id="PS51832">
    <property type="entry name" value="HD_GYP"/>
    <property type="match status" value="2"/>
</dbReference>
<dbReference type="PANTHER" id="PTHR45228">
    <property type="entry name" value="CYCLIC DI-GMP PHOSPHODIESTERASE TM_0186-RELATED"/>
    <property type="match status" value="1"/>
</dbReference>
<organism evidence="2">
    <name type="scientific">uncultured Solirubrobacteraceae bacterium</name>
    <dbReference type="NCBI Taxonomy" id="1162706"/>
    <lineage>
        <taxon>Bacteria</taxon>
        <taxon>Bacillati</taxon>
        <taxon>Actinomycetota</taxon>
        <taxon>Thermoleophilia</taxon>
        <taxon>Solirubrobacterales</taxon>
        <taxon>Solirubrobacteraceae</taxon>
        <taxon>environmental samples</taxon>
    </lineage>
</organism>
<dbReference type="InterPro" id="IPR003607">
    <property type="entry name" value="HD/PDEase_dom"/>
</dbReference>
<dbReference type="CDD" id="cd00077">
    <property type="entry name" value="HDc"/>
    <property type="match status" value="1"/>
</dbReference>
<dbReference type="AlphaFoldDB" id="A0A6J4S9T5"/>
<protein>
    <submittedName>
        <fullName evidence="2">Metal-dependent phosphohydrolase</fullName>
    </submittedName>
</protein>
<proteinExistence type="predicted"/>
<feature type="domain" description="HD-GYP" evidence="1">
    <location>
        <begin position="1"/>
        <end position="230"/>
    </location>
</feature>
<dbReference type="InterPro" id="IPR037522">
    <property type="entry name" value="HD_GYP_dom"/>
</dbReference>
<name>A0A6J4S9T5_9ACTN</name>
<evidence type="ECO:0000313" key="2">
    <source>
        <dbReference type="EMBL" id="CAA9488196.1"/>
    </source>
</evidence>
<dbReference type="InterPro" id="IPR006675">
    <property type="entry name" value="HDIG_dom"/>
</dbReference>
<dbReference type="PANTHER" id="PTHR45228:SF5">
    <property type="entry name" value="CYCLIC DI-GMP PHOSPHODIESTERASE VC_1348-RELATED"/>
    <property type="match status" value="1"/>
</dbReference>
<dbReference type="EMBL" id="CADCVL010000343">
    <property type="protein sequence ID" value="CAA9488196.1"/>
    <property type="molecule type" value="Genomic_DNA"/>
</dbReference>
<dbReference type="SUPFAM" id="SSF109604">
    <property type="entry name" value="HD-domain/PDEase-like"/>
    <property type="match status" value="2"/>
</dbReference>
<dbReference type="SMART" id="SM00471">
    <property type="entry name" value="HDc"/>
    <property type="match status" value="1"/>
</dbReference>
<dbReference type="Gene3D" id="1.10.3210.10">
    <property type="entry name" value="Hypothetical protein af1432"/>
    <property type="match status" value="2"/>
</dbReference>